<comment type="caution">
    <text evidence="1">The sequence shown here is derived from an EMBL/GenBank/DDBJ whole genome shotgun (WGS) entry which is preliminary data.</text>
</comment>
<evidence type="ECO:0000313" key="1">
    <source>
        <dbReference type="EMBL" id="GAI42748.1"/>
    </source>
</evidence>
<dbReference type="PROSITE" id="PS51257">
    <property type="entry name" value="PROKAR_LIPOPROTEIN"/>
    <property type="match status" value="1"/>
</dbReference>
<proteinExistence type="predicted"/>
<feature type="non-terminal residue" evidence="1">
    <location>
        <position position="139"/>
    </location>
</feature>
<dbReference type="AlphaFoldDB" id="X1NGL9"/>
<protein>
    <submittedName>
        <fullName evidence="1">Uncharacterized protein</fullName>
    </submittedName>
</protein>
<reference evidence="1" key="1">
    <citation type="journal article" date="2014" name="Front. Microbiol.">
        <title>High frequency of phylogenetically diverse reductive dehalogenase-homologous genes in deep subseafloor sedimentary metagenomes.</title>
        <authorList>
            <person name="Kawai M."/>
            <person name="Futagami T."/>
            <person name="Toyoda A."/>
            <person name="Takaki Y."/>
            <person name="Nishi S."/>
            <person name="Hori S."/>
            <person name="Arai W."/>
            <person name="Tsubouchi T."/>
            <person name="Morono Y."/>
            <person name="Uchiyama I."/>
            <person name="Ito T."/>
            <person name="Fujiyama A."/>
            <person name="Inagaki F."/>
            <person name="Takami H."/>
        </authorList>
    </citation>
    <scope>NUCLEOTIDE SEQUENCE</scope>
    <source>
        <strain evidence="1">Expedition CK06-06</strain>
    </source>
</reference>
<gene>
    <name evidence="1" type="ORF">S06H3_41099</name>
</gene>
<dbReference type="EMBL" id="BARV01025283">
    <property type="protein sequence ID" value="GAI42748.1"/>
    <property type="molecule type" value="Genomic_DNA"/>
</dbReference>
<sequence length="139" mass="15654">MKTIKILLVLVILFLSIACSEPPEITEITTSSGEINVMVDPVQTSTNAPPFTLKAGGYDWTITPQAAYTIHAEVKSVKTYSGGWNSILSPVDLALAWQGLTKAETKDYITYSQRNRWYYYRYSSQSPYDMSYIIRHSAN</sequence>
<organism evidence="1">
    <name type="scientific">marine sediment metagenome</name>
    <dbReference type="NCBI Taxonomy" id="412755"/>
    <lineage>
        <taxon>unclassified sequences</taxon>
        <taxon>metagenomes</taxon>
        <taxon>ecological metagenomes</taxon>
    </lineage>
</organism>
<accession>X1NGL9</accession>
<name>X1NGL9_9ZZZZ</name>